<dbReference type="Proteomes" id="UP000018720">
    <property type="component" value="Unassembled WGS sequence"/>
</dbReference>
<organism evidence="2 3">
    <name type="scientific">Leptospira licerasiae str. MMD4847</name>
    <dbReference type="NCBI Taxonomy" id="1049971"/>
    <lineage>
        <taxon>Bacteria</taxon>
        <taxon>Pseudomonadati</taxon>
        <taxon>Spirochaetota</taxon>
        <taxon>Spirochaetia</taxon>
        <taxon>Leptospirales</taxon>
        <taxon>Leptospiraceae</taxon>
        <taxon>Leptospira</taxon>
    </lineage>
</organism>
<keyword evidence="1" id="KW-1133">Transmembrane helix</keyword>
<protein>
    <submittedName>
        <fullName evidence="2">Uncharacterized protein</fullName>
    </submittedName>
</protein>
<feature type="transmembrane region" description="Helical" evidence="1">
    <location>
        <begin position="198"/>
        <end position="218"/>
    </location>
</feature>
<reference evidence="2 3" key="1">
    <citation type="submission" date="2012-08" db="EMBL/GenBank/DDBJ databases">
        <authorList>
            <person name="Harkins D.M."/>
            <person name="Durkin A.S."/>
            <person name="Selengut J.D."/>
            <person name="Sanka R."/>
            <person name="DePew J."/>
            <person name="Purushe J."/>
            <person name="Matthias M.A."/>
            <person name="Vinetz J.M."/>
            <person name="Sutton G.G."/>
            <person name="Nelson W.C."/>
            <person name="Fouts D.E."/>
        </authorList>
    </citation>
    <scope>NUCLEOTIDE SEQUENCE [LARGE SCALE GENOMIC DNA]</scope>
    <source>
        <strain evidence="2 3">MMD4847</strain>
    </source>
</reference>
<feature type="transmembrane region" description="Helical" evidence="1">
    <location>
        <begin position="141"/>
        <end position="162"/>
    </location>
</feature>
<keyword evidence="1" id="KW-0812">Transmembrane</keyword>
<keyword evidence="3" id="KW-1185">Reference proteome</keyword>
<comment type="caution">
    <text evidence="2">The sequence shown here is derived from an EMBL/GenBank/DDBJ whole genome shotgun (WGS) entry which is preliminary data.</text>
</comment>
<name>A0ABN0HEC5_9LEPT</name>
<gene>
    <name evidence="2" type="ORF">LEP1GSC178_2027</name>
</gene>
<proteinExistence type="predicted"/>
<feature type="transmembrane region" description="Helical" evidence="1">
    <location>
        <begin position="107"/>
        <end position="129"/>
    </location>
</feature>
<sequence length="241" mass="27551">MKVKIEPQTFTVSRDGANIQLNLIIADTPVLEILNSGKKIAEIKKANLKETFAIHGKTSDFKLTVWFRFPNISFFYFADLYGIGIELDDYPLKGTIADPDKSILKGLYALSFVTCIFLIKSVTTIRWYYYEDSRSFLTSILYSFDYIAPFLMLSFGAVAIVLNKYERSAFIIGIIWALLEFLDYSVSLKSAFEKGVSFSWLTTVIWITMRSNSMYMLWNGLQSSIKKRRLTIGASATFVDR</sequence>
<feature type="transmembrane region" description="Helical" evidence="1">
    <location>
        <begin position="169"/>
        <end position="186"/>
    </location>
</feature>
<evidence type="ECO:0000313" key="2">
    <source>
        <dbReference type="EMBL" id="EJZ43961.1"/>
    </source>
</evidence>
<evidence type="ECO:0000313" key="3">
    <source>
        <dbReference type="Proteomes" id="UP000018720"/>
    </source>
</evidence>
<evidence type="ECO:0000256" key="1">
    <source>
        <dbReference type="SAM" id="Phobius"/>
    </source>
</evidence>
<dbReference type="RefSeq" id="WP_008589076.1">
    <property type="nucleotide sequence ID" value="NZ_AHOM02000001.1"/>
</dbReference>
<keyword evidence="1" id="KW-0472">Membrane</keyword>
<accession>A0ABN0HEC5</accession>
<dbReference type="EMBL" id="AHOM02000001">
    <property type="protein sequence ID" value="EJZ43961.1"/>
    <property type="molecule type" value="Genomic_DNA"/>
</dbReference>